<dbReference type="CDD" id="cd08422">
    <property type="entry name" value="PBP2_CrgA_like"/>
    <property type="match status" value="1"/>
</dbReference>
<dbReference type="PANTHER" id="PTHR30537:SF5">
    <property type="entry name" value="HTH-TYPE TRANSCRIPTIONAL ACTIVATOR TTDR-RELATED"/>
    <property type="match status" value="1"/>
</dbReference>
<dbReference type="InterPro" id="IPR036390">
    <property type="entry name" value="WH_DNA-bd_sf"/>
</dbReference>
<dbReference type="SUPFAM" id="SSF46785">
    <property type="entry name" value="Winged helix' DNA-binding domain"/>
    <property type="match status" value="1"/>
</dbReference>
<evidence type="ECO:0000256" key="1">
    <source>
        <dbReference type="ARBA" id="ARBA00003502"/>
    </source>
</evidence>
<comment type="function">
    <text evidence="1">NodD regulates the expression of the nodABCFE genes which encode other nodulation proteins. NodD is also a negative regulator of its own expression. Binds flavonoids as inducers.</text>
</comment>
<keyword evidence="8" id="KW-1185">Reference proteome</keyword>
<dbReference type="PROSITE" id="PS50931">
    <property type="entry name" value="HTH_LYSR"/>
    <property type="match status" value="1"/>
</dbReference>
<organism evidence="7 8">
    <name type="scientific">Variibacter gotjawalensis</name>
    <dbReference type="NCBI Taxonomy" id="1333996"/>
    <lineage>
        <taxon>Bacteria</taxon>
        <taxon>Pseudomonadati</taxon>
        <taxon>Pseudomonadota</taxon>
        <taxon>Alphaproteobacteria</taxon>
        <taxon>Hyphomicrobiales</taxon>
        <taxon>Nitrobacteraceae</taxon>
        <taxon>Variibacter</taxon>
    </lineage>
</organism>
<dbReference type="GO" id="GO:0003700">
    <property type="term" value="F:DNA-binding transcription factor activity"/>
    <property type="evidence" value="ECO:0007669"/>
    <property type="project" value="InterPro"/>
</dbReference>
<feature type="domain" description="HTH lysR-type" evidence="6">
    <location>
        <begin position="4"/>
        <end position="61"/>
    </location>
</feature>
<reference evidence="7 8" key="1">
    <citation type="submission" date="2015-08" db="EMBL/GenBank/DDBJ databases">
        <title>Investigation of the bacterial diversity of lava forest soil.</title>
        <authorList>
            <person name="Lee J.S."/>
        </authorList>
    </citation>
    <scope>NUCLEOTIDE SEQUENCE [LARGE SCALE GENOMIC DNA]</scope>
    <source>
        <strain evidence="7 8">GJW-30</strain>
    </source>
</reference>
<dbReference type="InterPro" id="IPR000847">
    <property type="entry name" value="LysR_HTH_N"/>
</dbReference>
<keyword evidence="5" id="KW-0804">Transcription</keyword>
<name>A0A0S3PUY5_9BRAD</name>
<keyword evidence="3" id="KW-0805">Transcription regulation</keyword>
<evidence type="ECO:0000256" key="2">
    <source>
        <dbReference type="ARBA" id="ARBA00009437"/>
    </source>
</evidence>
<evidence type="ECO:0000313" key="7">
    <source>
        <dbReference type="EMBL" id="BAT59736.1"/>
    </source>
</evidence>
<accession>A0A0S3PUY5</accession>
<dbReference type="GO" id="GO:0043565">
    <property type="term" value="F:sequence-specific DNA binding"/>
    <property type="evidence" value="ECO:0007669"/>
    <property type="project" value="TreeGrafter"/>
</dbReference>
<dbReference type="GO" id="GO:0006351">
    <property type="term" value="P:DNA-templated transcription"/>
    <property type="evidence" value="ECO:0007669"/>
    <property type="project" value="TreeGrafter"/>
</dbReference>
<evidence type="ECO:0000313" key="8">
    <source>
        <dbReference type="Proteomes" id="UP000236884"/>
    </source>
</evidence>
<evidence type="ECO:0000256" key="3">
    <source>
        <dbReference type="ARBA" id="ARBA00023015"/>
    </source>
</evidence>
<dbReference type="KEGG" id="vgo:GJW-30_1_02269"/>
<keyword evidence="4" id="KW-0238">DNA-binding</keyword>
<comment type="similarity">
    <text evidence="2">Belongs to the LysR transcriptional regulatory family.</text>
</comment>
<dbReference type="PANTHER" id="PTHR30537">
    <property type="entry name" value="HTH-TYPE TRANSCRIPTIONAL REGULATOR"/>
    <property type="match status" value="1"/>
</dbReference>
<evidence type="ECO:0000259" key="6">
    <source>
        <dbReference type="PROSITE" id="PS50931"/>
    </source>
</evidence>
<evidence type="ECO:0000256" key="4">
    <source>
        <dbReference type="ARBA" id="ARBA00023125"/>
    </source>
</evidence>
<dbReference type="Proteomes" id="UP000236884">
    <property type="component" value="Chromosome"/>
</dbReference>
<dbReference type="EMBL" id="AP014946">
    <property type="protein sequence ID" value="BAT59736.1"/>
    <property type="molecule type" value="Genomic_DNA"/>
</dbReference>
<gene>
    <name evidence="7" type="primary">dmlR_6</name>
    <name evidence="7" type="ORF">GJW-30_1_02269</name>
</gene>
<dbReference type="InterPro" id="IPR036388">
    <property type="entry name" value="WH-like_DNA-bd_sf"/>
</dbReference>
<dbReference type="Gene3D" id="3.40.190.290">
    <property type="match status" value="1"/>
</dbReference>
<dbReference type="FunFam" id="1.10.10.10:FF:000001">
    <property type="entry name" value="LysR family transcriptional regulator"/>
    <property type="match status" value="1"/>
</dbReference>
<dbReference type="Pfam" id="PF00126">
    <property type="entry name" value="HTH_1"/>
    <property type="match status" value="1"/>
</dbReference>
<evidence type="ECO:0000256" key="5">
    <source>
        <dbReference type="ARBA" id="ARBA00023163"/>
    </source>
</evidence>
<dbReference type="SUPFAM" id="SSF53850">
    <property type="entry name" value="Periplasmic binding protein-like II"/>
    <property type="match status" value="1"/>
</dbReference>
<protein>
    <submittedName>
        <fullName evidence="7">HTH-type transcriptional regulator DmlR</fullName>
    </submittedName>
</protein>
<dbReference type="InterPro" id="IPR058163">
    <property type="entry name" value="LysR-type_TF_proteobact-type"/>
</dbReference>
<dbReference type="OrthoDB" id="9812435at2"/>
<proteinExistence type="inferred from homology"/>
<dbReference type="AlphaFoldDB" id="A0A0S3PUY5"/>
<dbReference type="Gene3D" id="1.10.10.10">
    <property type="entry name" value="Winged helix-like DNA-binding domain superfamily/Winged helix DNA-binding domain"/>
    <property type="match status" value="1"/>
</dbReference>
<dbReference type="InterPro" id="IPR005119">
    <property type="entry name" value="LysR_subst-bd"/>
</dbReference>
<sequence>MKLPDLEALAIFATVVKARSFAGAAGDLGASKATVSKAVSRLEEKLGTRLFNRTSRRLALTDAGRRLAERAERILAEGEAAESDVQSESASPRGLVRVAAPLSFGIRAVAPLLPKFFEEYPDVSIDLQLSDSMVDLIGDGFDLALRISVLPDSSLVARRIADVNLLFVASPAYLKKHGRPTHPLQLAEHQCVAYTNIANPRTWRFKNARGEEATVRVNGPLVTNSGEAMTAVALAGQAITGLPDFLARDAIADGRLEVLLEDWPVVPAGLHLVMPPGGPRPARVEVLIAFLARELAKSCGEIARKDKLK</sequence>
<dbReference type="Pfam" id="PF03466">
    <property type="entry name" value="LysR_substrate"/>
    <property type="match status" value="1"/>
</dbReference>
<dbReference type="RefSeq" id="WP_096355350.1">
    <property type="nucleotide sequence ID" value="NZ_AP014946.1"/>
</dbReference>